<evidence type="ECO:0000256" key="4">
    <source>
        <dbReference type="ARBA" id="ARBA00022989"/>
    </source>
</evidence>
<accession>A0A6H9WUH2</accession>
<keyword evidence="2" id="KW-1003">Cell membrane</keyword>
<feature type="transmembrane region" description="Helical" evidence="6">
    <location>
        <begin position="39"/>
        <end position="60"/>
    </location>
</feature>
<feature type="transmembrane region" description="Helical" evidence="6">
    <location>
        <begin position="262"/>
        <end position="290"/>
    </location>
</feature>
<dbReference type="OrthoDB" id="6400at2"/>
<proteinExistence type="predicted"/>
<evidence type="ECO:0000256" key="6">
    <source>
        <dbReference type="SAM" id="Phobius"/>
    </source>
</evidence>
<keyword evidence="8" id="KW-1185">Reference proteome</keyword>
<evidence type="ECO:0000256" key="3">
    <source>
        <dbReference type="ARBA" id="ARBA00022692"/>
    </source>
</evidence>
<reference evidence="7 8" key="1">
    <citation type="submission" date="2019-09" db="EMBL/GenBank/DDBJ databases">
        <title>Phylogeny of genus Pseudoclavibacter and closely related genus.</title>
        <authorList>
            <person name="Li Y."/>
        </authorList>
    </citation>
    <scope>NUCLEOTIDE SEQUENCE [LARGE SCALE GENOMIC DNA]</scope>
    <source>
        <strain evidence="7 8">EGI 60007</strain>
    </source>
</reference>
<feature type="transmembrane region" description="Helical" evidence="6">
    <location>
        <begin position="130"/>
        <end position="152"/>
    </location>
</feature>
<name>A0A6H9WUH2_9MICO</name>
<gene>
    <name evidence="7" type="ORF">F8O04_09100</name>
</gene>
<evidence type="ECO:0000313" key="8">
    <source>
        <dbReference type="Proteomes" id="UP000431744"/>
    </source>
</evidence>
<dbReference type="AlphaFoldDB" id="A0A6H9WUH2"/>
<evidence type="ECO:0000256" key="1">
    <source>
        <dbReference type="ARBA" id="ARBA00004141"/>
    </source>
</evidence>
<protein>
    <submittedName>
        <fullName evidence="7">Energy-coupling factor transporter transmembrane protein EcfT</fullName>
    </submittedName>
</protein>
<evidence type="ECO:0000313" key="7">
    <source>
        <dbReference type="EMBL" id="KAB1650325.1"/>
    </source>
</evidence>
<evidence type="ECO:0000256" key="2">
    <source>
        <dbReference type="ARBA" id="ARBA00022475"/>
    </source>
</evidence>
<feature type="transmembrane region" description="Helical" evidence="6">
    <location>
        <begin position="66"/>
        <end position="83"/>
    </location>
</feature>
<dbReference type="GO" id="GO:0005886">
    <property type="term" value="C:plasma membrane"/>
    <property type="evidence" value="ECO:0007669"/>
    <property type="project" value="UniProtKB-ARBA"/>
</dbReference>
<comment type="caution">
    <text evidence="7">The sequence shown here is derived from an EMBL/GenBank/DDBJ whole genome shotgun (WGS) entry which is preliminary data.</text>
</comment>
<dbReference type="Proteomes" id="UP000431744">
    <property type="component" value="Unassembled WGS sequence"/>
</dbReference>
<feature type="transmembrane region" description="Helical" evidence="6">
    <location>
        <begin position="90"/>
        <end position="110"/>
    </location>
</feature>
<keyword evidence="5 6" id="KW-0472">Membrane</keyword>
<sequence>MTAERAATRVRSRGLAAEPASALPAGAVRRDREPSRGSWLACCNPTVKFAVLFVASIAVMVLFDPVPVLVLYAAALVAALASARVSPRTLAVGQLPFVAFAVGIVSVNALSRPGTELWPDLPVRITVEGVTIGLALALRAMFIGVLAISFLATTPPRDLLVSLMLHARLSPRYAHALLAGHRMLEAMPQRWATIRAAQSVRAPLRRNGRPRFGPVDAARAAFALLVAQVRASERIALALESRGLGDGPRTVWRPVPLGARDIVLVVVVVAALAVVLVASATGWLTIAALVEPSVFIHGGRRA</sequence>
<dbReference type="PANTHER" id="PTHR34857:SF2">
    <property type="entry name" value="SLL0384 PROTEIN"/>
    <property type="match status" value="1"/>
</dbReference>
<keyword evidence="4 6" id="KW-1133">Transmembrane helix</keyword>
<evidence type="ECO:0000256" key="5">
    <source>
        <dbReference type="ARBA" id="ARBA00023136"/>
    </source>
</evidence>
<comment type="subcellular location">
    <subcellularLocation>
        <location evidence="1">Membrane</location>
        <topology evidence="1">Multi-pass membrane protein</topology>
    </subcellularLocation>
</comment>
<dbReference type="RefSeq" id="WP_158028910.1">
    <property type="nucleotide sequence ID" value="NZ_BMHG01000001.1"/>
</dbReference>
<dbReference type="PANTHER" id="PTHR34857">
    <property type="entry name" value="SLL0384 PROTEIN"/>
    <property type="match status" value="1"/>
</dbReference>
<dbReference type="EMBL" id="WBJY01000001">
    <property type="protein sequence ID" value="KAB1650325.1"/>
    <property type="molecule type" value="Genomic_DNA"/>
</dbReference>
<dbReference type="Pfam" id="PF02361">
    <property type="entry name" value="CbiQ"/>
    <property type="match status" value="1"/>
</dbReference>
<dbReference type="CDD" id="cd16914">
    <property type="entry name" value="EcfT"/>
    <property type="match status" value="1"/>
</dbReference>
<dbReference type="InterPro" id="IPR003339">
    <property type="entry name" value="ABC/ECF_trnsptr_transmembrane"/>
</dbReference>
<organism evidence="7 8">
    <name type="scientific">Pseudoclavibacter endophyticus</name>
    <dbReference type="NCBI Taxonomy" id="1778590"/>
    <lineage>
        <taxon>Bacteria</taxon>
        <taxon>Bacillati</taxon>
        <taxon>Actinomycetota</taxon>
        <taxon>Actinomycetes</taxon>
        <taxon>Micrococcales</taxon>
        <taxon>Microbacteriaceae</taxon>
        <taxon>Pseudoclavibacter</taxon>
    </lineage>
</organism>
<keyword evidence="3 6" id="KW-0812">Transmembrane</keyword>
<dbReference type="InterPro" id="IPR051611">
    <property type="entry name" value="ECF_transporter_component"/>
</dbReference>